<dbReference type="EMBL" id="VCQV01000010">
    <property type="protein sequence ID" value="TWP36620.1"/>
    <property type="molecule type" value="Genomic_DNA"/>
</dbReference>
<dbReference type="Pfam" id="PF00496">
    <property type="entry name" value="SBP_bac_5"/>
    <property type="match status" value="1"/>
</dbReference>
<keyword evidence="4 5" id="KW-0732">Signal</keyword>
<gene>
    <name evidence="7" type="ORF">FGL98_09140</name>
</gene>
<dbReference type="AlphaFoldDB" id="A0A563E247"/>
<feature type="signal peptide" evidence="5">
    <location>
        <begin position="1"/>
        <end position="20"/>
    </location>
</feature>
<organism evidence="7 8">
    <name type="scientific">Leekyejoonella antrihumi</name>
    <dbReference type="NCBI Taxonomy" id="1660198"/>
    <lineage>
        <taxon>Bacteria</taxon>
        <taxon>Bacillati</taxon>
        <taxon>Actinomycetota</taxon>
        <taxon>Actinomycetes</taxon>
        <taxon>Micrococcales</taxon>
        <taxon>Dermacoccaceae</taxon>
        <taxon>Leekyejoonella</taxon>
    </lineage>
</organism>
<feature type="chain" id="PRO_5039628924" evidence="5">
    <location>
        <begin position="21"/>
        <end position="610"/>
    </location>
</feature>
<dbReference type="SUPFAM" id="SSF53850">
    <property type="entry name" value="Periplasmic binding protein-like II"/>
    <property type="match status" value="1"/>
</dbReference>
<dbReference type="GO" id="GO:0030313">
    <property type="term" value="C:cell envelope"/>
    <property type="evidence" value="ECO:0007669"/>
    <property type="project" value="UniProtKB-SubCell"/>
</dbReference>
<name>A0A563E247_9MICO</name>
<reference evidence="7 8" key="2">
    <citation type="submission" date="2019-08" db="EMBL/GenBank/DDBJ databases">
        <title>Jejuicoccus antrihumi gen. nov., sp. nov., a new member of the family Dermacoccaceae isolated from a cave.</title>
        <authorList>
            <person name="Schumann P."/>
            <person name="Kim I.S."/>
        </authorList>
    </citation>
    <scope>NUCLEOTIDE SEQUENCE [LARGE SCALE GENOMIC DNA]</scope>
    <source>
        <strain evidence="7 8">C5-26</strain>
    </source>
</reference>
<dbReference type="RefSeq" id="WP_146316461.1">
    <property type="nucleotide sequence ID" value="NZ_VCQV01000010.1"/>
</dbReference>
<dbReference type="InterPro" id="IPR030678">
    <property type="entry name" value="Peptide/Ni-bd"/>
</dbReference>
<dbReference type="GO" id="GO:0015833">
    <property type="term" value="P:peptide transport"/>
    <property type="evidence" value="ECO:0007669"/>
    <property type="project" value="TreeGrafter"/>
</dbReference>
<dbReference type="Gene3D" id="3.40.190.10">
    <property type="entry name" value="Periplasmic binding protein-like II"/>
    <property type="match status" value="1"/>
</dbReference>
<reference evidence="7 8" key="1">
    <citation type="submission" date="2019-05" db="EMBL/GenBank/DDBJ databases">
        <authorList>
            <person name="Lee S.D."/>
        </authorList>
    </citation>
    <scope>NUCLEOTIDE SEQUENCE [LARGE SCALE GENOMIC DNA]</scope>
    <source>
        <strain evidence="7 8">C5-26</strain>
    </source>
</reference>
<evidence type="ECO:0000313" key="7">
    <source>
        <dbReference type="EMBL" id="TWP36620.1"/>
    </source>
</evidence>
<dbReference type="OrthoDB" id="7888869at2"/>
<proteinExistence type="inferred from homology"/>
<dbReference type="InterPro" id="IPR000914">
    <property type="entry name" value="SBP_5_dom"/>
</dbReference>
<dbReference type="Gene3D" id="3.10.105.10">
    <property type="entry name" value="Dipeptide-binding Protein, Domain 3"/>
    <property type="match status" value="1"/>
</dbReference>
<evidence type="ECO:0000256" key="5">
    <source>
        <dbReference type="SAM" id="SignalP"/>
    </source>
</evidence>
<dbReference type="PIRSF" id="PIRSF002741">
    <property type="entry name" value="MppA"/>
    <property type="match status" value="1"/>
</dbReference>
<sequence>MKKSLAIVVAGAAAGLMSLAACSGGQSTGSGSGSSQSGAPRQGGTATFAWLPNSVPNYIFPMNSSTYYSVQNMEQFQKLMFRPLYMYGVNGQPVVSTNASLAYAPTFNDAKHTVTVKLRDYKWSNGESVTAKNVVFWQHLVTAEKNNWGGYVGGLYPDNITSVHIDNAHQVTFTLNANYNHTWFWYNELTYITPLPMAWDKTSDGATPGSGGCTNDVSRCAAVYKYLASQAKNLQTYASNPLWQVVNGPWKLKSFQSNGNATFVPNSKYSGPDKPHLAEFKTLAFTSTDAEVNELRSGSSISVGYLPATANVSKSASGAASNPMSSSYNLVPWYWWGIDYLQPNYNNPKVGPLFKQLYIRQALQHVVDQPSVIKGALKGFGSPTNGPVPLEPKNPYASSYERSNPYPFSVSAAETLLKSHGWSVVPDGKTTCTTAGSGPGQCGPGIAKGTALTFNLMYADYGPAYDQSMNLFRSNASKAGIAVNVQKAPFNTVIGDTVRCKPTDSNCSWQLSEYGGWALRPYPTVGQLFSTATSDGGWNDPKIDGLIAAATRGNSNAALTAYQDYLAKQVPLIWQPLPVQQLTEIVKGLNGVTPLNPMLTLTPENWYFTK</sequence>
<dbReference type="PANTHER" id="PTHR30290">
    <property type="entry name" value="PERIPLASMIC BINDING COMPONENT OF ABC TRANSPORTER"/>
    <property type="match status" value="1"/>
</dbReference>
<feature type="domain" description="Solute-binding protein family 5" evidence="6">
    <location>
        <begin position="101"/>
        <end position="533"/>
    </location>
</feature>
<dbReference type="InterPro" id="IPR039424">
    <property type="entry name" value="SBP_5"/>
</dbReference>
<comment type="caution">
    <text evidence="7">The sequence shown here is derived from an EMBL/GenBank/DDBJ whole genome shotgun (WGS) entry which is preliminary data.</text>
</comment>
<evidence type="ECO:0000313" key="8">
    <source>
        <dbReference type="Proteomes" id="UP000320244"/>
    </source>
</evidence>
<accession>A0A563E247</accession>
<dbReference type="GO" id="GO:0043190">
    <property type="term" value="C:ATP-binding cassette (ABC) transporter complex"/>
    <property type="evidence" value="ECO:0007669"/>
    <property type="project" value="InterPro"/>
</dbReference>
<dbReference type="Proteomes" id="UP000320244">
    <property type="component" value="Unassembled WGS sequence"/>
</dbReference>
<evidence type="ECO:0000256" key="3">
    <source>
        <dbReference type="ARBA" id="ARBA00022448"/>
    </source>
</evidence>
<dbReference type="PROSITE" id="PS51257">
    <property type="entry name" value="PROKAR_LIPOPROTEIN"/>
    <property type="match status" value="1"/>
</dbReference>
<evidence type="ECO:0000256" key="2">
    <source>
        <dbReference type="ARBA" id="ARBA00005695"/>
    </source>
</evidence>
<dbReference type="PANTHER" id="PTHR30290:SF10">
    <property type="entry name" value="PERIPLASMIC OLIGOPEPTIDE-BINDING PROTEIN-RELATED"/>
    <property type="match status" value="1"/>
</dbReference>
<keyword evidence="3" id="KW-0813">Transport</keyword>
<comment type="subcellular location">
    <subcellularLocation>
        <location evidence="1">Cell envelope</location>
    </subcellularLocation>
</comment>
<evidence type="ECO:0000256" key="4">
    <source>
        <dbReference type="ARBA" id="ARBA00022729"/>
    </source>
</evidence>
<evidence type="ECO:0000259" key="6">
    <source>
        <dbReference type="Pfam" id="PF00496"/>
    </source>
</evidence>
<dbReference type="GO" id="GO:0042597">
    <property type="term" value="C:periplasmic space"/>
    <property type="evidence" value="ECO:0007669"/>
    <property type="project" value="UniProtKB-ARBA"/>
</dbReference>
<comment type="similarity">
    <text evidence="2">Belongs to the bacterial solute-binding protein 5 family.</text>
</comment>
<protein>
    <submittedName>
        <fullName evidence="7">ABC transporter substrate-binding protein</fullName>
    </submittedName>
</protein>
<evidence type="ECO:0000256" key="1">
    <source>
        <dbReference type="ARBA" id="ARBA00004196"/>
    </source>
</evidence>
<dbReference type="GO" id="GO:1904680">
    <property type="term" value="F:peptide transmembrane transporter activity"/>
    <property type="evidence" value="ECO:0007669"/>
    <property type="project" value="TreeGrafter"/>
</dbReference>
<keyword evidence="8" id="KW-1185">Reference proteome</keyword>